<gene>
    <name evidence="2" type="ORF">O3P69_012908</name>
</gene>
<keyword evidence="3" id="KW-1185">Reference proteome</keyword>
<evidence type="ECO:0000313" key="3">
    <source>
        <dbReference type="Proteomes" id="UP001487740"/>
    </source>
</evidence>
<dbReference type="EMBL" id="JARAKH010000026">
    <property type="protein sequence ID" value="KAK8390016.1"/>
    <property type="molecule type" value="Genomic_DNA"/>
</dbReference>
<protein>
    <submittedName>
        <fullName evidence="2">Uncharacterized protein</fullName>
    </submittedName>
</protein>
<feature type="transmembrane region" description="Helical" evidence="1">
    <location>
        <begin position="37"/>
        <end position="56"/>
    </location>
</feature>
<organism evidence="2 3">
    <name type="scientific">Scylla paramamosain</name>
    <name type="common">Mud crab</name>
    <dbReference type="NCBI Taxonomy" id="85552"/>
    <lineage>
        <taxon>Eukaryota</taxon>
        <taxon>Metazoa</taxon>
        <taxon>Ecdysozoa</taxon>
        <taxon>Arthropoda</taxon>
        <taxon>Crustacea</taxon>
        <taxon>Multicrustacea</taxon>
        <taxon>Malacostraca</taxon>
        <taxon>Eumalacostraca</taxon>
        <taxon>Eucarida</taxon>
        <taxon>Decapoda</taxon>
        <taxon>Pleocyemata</taxon>
        <taxon>Brachyura</taxon>
        <taxon>Eubrachyura</taxon>
        <taxon>Portunoidea</taxon>
        <taxon>Portunidae</taxon>
        <taxon>Portuninae</taxon>
        <taxon>Scylla</taxon>
    </lineage>
</organism>
<name>A0AAW0TRA6_SCYPA</name>
<sequence>MLCFTVQYIITNELHSYFIILIHVIHHHTDKPVRLASVAVVAPVVVAALTTVALVVESASVRQGHCSAFTSFGAPAAADTAHSLHSLCRAARHARTHARTHRQAGSLMSSVEVKHCKQYIEEETGCFLVHHRKWNFNANVM</sequence>
<keyword evidence="1" id="KW-0812">Transmembrane</keyword>
<reference evidence="2 3" key="1">
    <citation type="submission" date="2023-03" db="EMBL/GenBank/DDBJ databases">
        <title>High-quality genome of Scylla paramamosain provides insights in environmental adaptation.</title>
        <authorList>
            <person name="Zhang L."/>
        </authorList>
    </citation>
    <scope>NUCLEOTIDE SEQUENCE [LARGE SCALE GENOMIC DNA]</scope>
    <source>
        <strain evidence="2">LZ_2023a</strain>
        <tissue evidence="2">Muscle</tissue>
    </source>
</reference>
<proteinExistence type="predicted"/>
<evidence type="ECO:0000313" key="2">
    <source>
        <dbReference type="EMBL" id="KAK8390016.1"/>
    </source>
</evidence>
<dbReference type="Proteomes" id="UP001487740">
    <property type="component" value="Unassembled WGS sequence"/>
</dbReference>
<accession>A0AAW0TRA6</accession>
<comment type="caution">
    <text evidence="2">The sequence shown here is derived from an EMBL/GenBank/DDBJ whole genome shotgun (WGS) entry which is preliminary data.</text>
</comment>
<evidence type="ECO:0000256" key="1">
    <source>
        <dbReference type="SAM" id="Phobius"/>
    </source>
</evidence>
<dbReference type="AlphaFoldDB" id="A0AAW0TRA6"/>
<feature type="transmembrane region" description="Helical" evidence="1">
    <location>
        <begin position="6"/>
        <end position="25"/>
    </location>
</feature>
<keyword evidence="1" id="KW-0472">Membrane</keyword>
<keyword evidence="1" id="KW-1133">Transmembrane helix</keyword>